<reference evidence="3 5" key="1">
    <citation type="submission" date="2021-11" db="EMBL/GenBank/DDBJ databases">
        <title>Description of Mycoplasma bradburyaesp. nov.from sea birds: a tribute to a great mycoplasmologist.</title>
        <authorList>
            <person name="Ramirez A.S."/>
            <person name="Poveda C."/>
            <person name="Suarez-Perez A."/>
            <person name="Rosales R.S."/>
            <person name="Dijkman R."/>
            <person name="Feberwee A."/>
            <person name="Spergser J."/>
            <person name="Szostak M.P."/>
            <person name="Ressel L."/>
            <person name="Calabuig P."/>
            <person name="Catania S."/>
            <person name="Gobbo F."/>
            <person name="Timofte D."/>
            <person name="Poveda J.B."/>
        </authorList>
    </citation>
    <scope>NUCLEOTIDE SEQUENCE</scope>
    <source>
        <strain evidence="2 5">T158</strain>
        <strain evidence="3">T264</strain>
    </source>
</reference>
<accession>A0AAW6HP51</accession>
<dbReference type="AlphaFoldDB" id="A0AAW6HP51"/>
<keyword evidence="1" id="KW-0472">Membrane</keyword>
<dbReference type="NCBIfam" id="NF045757">
    <property type="entry name" value="MPN565"/>
    <property type="match status" value="1"/>
</dbReference>
<evidence type="ECO:0000256" key="1">
    <source>
        <dbReference type="SAM" id="Phobius"/>
    </source>
</evidence>
<evidence type="ECO:0000313" key="5">
    <source>
        <dbReference type="Proteomes" id="UP001220940"/>
    </source>
</evidence>
<evidence type="ECO:0000313" key="3">
    <source>
        <dbReference type="EMBL" id="MDC4183406.1"/>
    </source>
</evidence>
<protein>
    <submittedName>
        <fullName evidence="3">Uncharacterized protein</fullName>
    </submittedName>
</protein>
<evidence type="ECO:0000313" key="4">
    <source>
        <dbReference type="Proteomes" id="UP001216384"/>
    </source>
</evidence>
<name>A0AAW6HP51_9MOLU</name>
<feature type="transmembrane region" description="Helical" evidence="1">
    <location>
        <begin position="15"/>
        <end position="36"/>
    </location>
</feature>
<dbReference type="EMBL" id="JAJHZM010000011">
    <property type="protein sequence ID" value="MDC4182035.1"/>
    <property type="molecule type" value="Genomic_DNA"/>
</dbReference>
<feature type="transmembrane region" description="Helical" evidence="1">
    <location>
        <begin position="124"/>
        <end position="148"/>
    </location>
</feature>
<keyword evidence="5" id="KW-1185">Reference proteome</keyword>
<evidence type="ECO:0000313" key="2">
    <source>
        <dbReference type="EMBL" id="MDC4182035.1"/>
    </source>
</evidence>
<proteinExistence type="predicted"/>
<organism evidence="3 4">
    <name type="scientific">Mycoplasma bradburyae</name>
    <dbReference type="NCBI Taxonomy" id="2963128"/>
    <lineage>
        <taxon>Bacteria</taxon>
        <taxon>Bacillati</taxon>
        <taxon>Mycoplasmatota</taxon>
        <taxon>Mollicutes</taxon>
        <taxon>Mycoplasmataceae</taxon>
        <taxon>Mycoplasma</taxon>
    </lineage>
</organism>
<dbReference type="EMBL" id="JAJHZP010000013">
    <property type="protein sequence ID" value="MDC4183406.1"/>
    <property type="molecule type" value="Genomic_DNA"/>
</dbReference>
<gene>
    <name evidence="2" type="ORF">LNO68_02410</name>
    <name evidence="3" type="ORF">LNO71_01965</name>
</gene>
<keyword evidence="1" id="KW-1133">Transmembrane helix</keyword>
<feature type="transmembrane region" description="Helical" evidence="1">
    <location>
        <begin position="98"/>
        <end position="118"/>
    </location>
</feature>
<dbReference type="Proteomes" id="UP001216384">
    <property type="component" value="Unassembled WGS sequence"/>
</dbReference>
<comment type="caution">
    <text evidence="3">The sequence shown here is derived from an EMBL/GenBank/DDBJ whole genome shotgun (WGS) entry which is preliminary data.</text>
</comment>
<keyword evidence="1" id="KW-0812">Transmembrane</keyword>
<dbReference type="RefSeq" id="WP_255035001.1">
    <property type="nucleotide sequence ID" value="NZ_CP101414.1"/>
</dbReference>
<dbReference type="Proteomes" id="UP001220940">
    <property type="component" value="Unassembled WGS sequence"/>
</dbReference>
<sequence>MDYFKSSHYKKTKPWIITLFLLIFVFGYYLTIWVLLGEFNLLKLNWLLGEGVIITNDQQINERNFNLLILIFLIPPLGVYFILILIIKYLFKQTAYDLIPLTYSFSLAMITTILSGLFNFANQGIIIFARIVLVITVFSISFFFLVFITNKLLIKFDQYNDYVYLHDLVNEVEDKNQRKLEINKLKQKQEETIKITDKNK</sequence>
<feature type="transmembrane region" description="Helical" evidence="1">
    <location>
        <begin position="67"/>
        <end position="91"/>
    </location>
</feature>